<name>A0ACB0F6S1_RANTA</name>
<accession>A0ACB0F6S1</accession>
<dbReference type="EMBL" id="OX596117">
    <property type="protein sequence ID" value="CAI9708782.1"/>
    <property type="molecule type" value="Genomic_DNA"/>
</dbReference>
<protein>
    <submittedName>
        <fullName evidence="1">Uncharacterized protein</fullName>
    </submittedName>
</protein>
<evidence type="ECO:0000313" key="1">
    <source>
        <dbReference type="EMBL" id="CAI9708782.1"/>
    </source>
</evidence>
<sequence length="216" mass="22730">MGRPASLAALFRLSRGQGRLSWSLSLLNETKAEPKARGGGGPAEAPSRRSYLLPGGLWVTTLQDESLCDSVCPRLAPASQRVTGAHVPRRLLRGRSAPACPVAMSRRGPEGPGPDRTVEHGEGVGQACCRVCSVDPRLGLQAQAEPARMPSPAWPSQAVFPEVGDSRTLSPGPAPGATDPQADQTCVSSGAERNRNCGLPVGKTYLELNEWPVPPL</sequence>
<evidence type="ECO:0000313" key="2">
    <source>
        <dbReference type="Proteomes" id="UP001162501"/>
    </source>
</evidence>
<organism evidence="1 2">
    <name type="scientific">Rangifer tarandus platyrhynchus</name>
    <name type="common">Svalbard reindeer</name>
    <dbReference type="NCBI Taxonomy" id="3082113"/>
    <lineage>
        <taxon>Eukaryota</taxon>
        <taxon>Metazoa</taxon>
        <taxon>Chordata</taxon>
        <taxon>Craniata</taxon>
        <taxon>Vertebrata</taxon>
        <taxon>Euteleostomi</taxon>
        <taxon>Mammalia</taxon>
        <taxon>Eutheria</taxon>
        <taxon>Laurasiatheria</taxon>
        <taxon>Artiodactyla</taxon>
        <taxon>Ruminantia</taxon>
        <taxon>Pecora</taxon>
        <taxon>Cervidae</taxon>
        <taxon>Odocoileinae</taxon>
        <taxon>Rangifer</taxon>
    </lineage>
</organism>
<reference evidence="1" key="1">
    <citation type="submission" date="2023-05" db="EMBL/GenBank/DDBJ databases">
        <authorList>
            <consortium name="ELIXIR-Norway"/>
        </authorList>
    </citation>
    <scope>NUCLEOTIDE SEQUENCE</scope>
</reference>
<dbReference type="Proteomes" id="UP001162501">
    <property type="component" value="Chromosome 33"/>
</dbReference>
<gene>
    <name evidence="1" type="ORF">MRATA1EN3_LOCUS19995</name>
</gene>
<proteinExistence type="predicted"/>